<evidence type="ECO:0000256" key="5">
    <source>
        <dbReference type="SAM" id="Phobius"/>
    </source>
</evidence>
<evidence type="ECO:0000256" key="2">
    <source>
        <dbReference type="ARBA" id="ARBA00029447"/>
    </source>
</evidence>
<comment type="similarity">
    <text evidence="2">Belongs to the methyl-accepting chemotaxis (MCP) protein family.</text>
</comment>
<organism evidence="8 9">
    <name type="scientific">Thauera sedimentorum</name>
    <dbReference type="NCBI Taxonomy" id="2767595"/>
    <lineage>
        <taxon>Bacteria</taxon>
        <taxon>Pseudomonadati</taxon>
        <taxon>Pseudomonadota</taxon>
        <taxon>Betaproteobacteria</taxon>
        <taxon>Rhodocyclales</taxon>
        <taxon>Zoogloeaceae</taxon>
        <taxon>Thauera</taxon>
    </lineage>
</organism>
<dbReference type="RefSeq" id="WP_187717288.1">
    <property type="nucleotide sequence ID" value="NZ_JACTAH010000001.1"/>
</dbReference>
<evidence type="ECO:0000259" key="6">
    <source>
        <dbReference type="PROSITE" id="PS50111"/>
    </source>
</evidence>
<dbReference type="CDD" id="cd06225">
    <property type="entry name" value="HAMP"/>
    <property type="match status" value="1"/>
</dbReference>
<name>A0ABR9B827_9RHOO</name>
<evidence type="ECO:0000256" key="3">
    <source>
        <dbReference type="PROSITE-ProRule" id="PRU00284"/>
    </source>
</evidence>
<dbReference type="SMART" id="SM00283">
    <property type="entry name" value="MA"/>
    <property type="match status" value="1"/>
</dbReference>
<dbReference type="PANTHER" id="PTHR32089">
    <property type="entry name" value="METHYL-ACCEPTING CHEMOTAXIS PROTEIN MCPB"/>
    <property type="match status" value="1"/>
</dbReference>
<keyword evidence="5" id="KW-0472">Membrane</keyword>
<comment type="caution">
    <text evidence="8">The sequence shown here is derived from an EMBL/GenBank/DDBJ whole genome shotgun (WGS) entry which is preliminary data.</text>
</comment>
<keyword evidence="4" id="KW-0175">Coiled coil</keyword>
<evidence type="ECO:0000256" key="1">
    <source>
        <dbReference type="ARBA" id="ARBA00023224"/>
    </source>
</evidence>
<evidence type="ECO:0000256" key="4">
    <source>
        <dbReference type="SAM" id="Coils"/>
    </source>
</evidence>
<keyword evidence="9" id="KW-1185">Reference proteome</keyword>
<dbReference type="InterPro" id="IPR003660">
    <property type="entry name" value="HAMP_dom"/>
</dbReference>
<dbReference type="SMART" id="SM00304">
    <property type="entry name" value="HAMP"/>
    <property type="match status" value="1"/>
</dbReference>
<feature type="domain" description="HAMP" evidence="7">
    <location>
        <begin position="213"/>
        <end position="265"/>
    </location>
</feature>
<dbReference type="Gene3D" id="1.10.287.950">
    <property type="entry name" value="Methyl-accepting chemotaxis protein"/>
    <property type="match status" value="1"/>
</dbReference>
<gene>
    <name evidence="8" type="ORF">IFO67_06400</name>
</gene>
<dbReference type="Pfam" id="PF00672">
    <property type="entry name" value="HAMP"/>
    <property type="match status" value="1"/>
</dbReference>
<dbReference type="InterPro" id="IPR004089">
    <property type="entry name" value="MCPsignal_dom"/>
</dbReference>
<dbReference type="InterPro" id="IPR024478">
    <property type="entry name" value="HlyB_4HB_MCP"/>
</dbReference>
<dbReference type="SUPFAM" id="SSF58104">
    <property type="entry name" value="Methyl-accepting chemotaxis protein (MCP) signaling domain"/>
    <property type="match status" value="1"/>
</dbReference>
<evidence type="ECO:0000259" key="7">
    <source>
        <dbReference type="PROSITE" id="PS50885"/>
    </source>
</evidence>
<dbReference type="CDD" id="cd11386">
    <property type="entry name" value="MCP_signal"/>
    <property type="match status" value="1"/>
</dbReference>
<dbReference type="PROSITE" id="PS50111">
    <property type="entry name" value="CHEMOTAXIS_TRANSDUC_2"/>
    <property type="match status" value="1"/>
</dbReference>
<accession>A0ABR9B827</accession>
<feature type="domain" description="Methyl-accepting transducer" evidence="6">
    <location>
        <begin position="270"/>
        <end position="506"/>
    </location>
</feature>
<dbReference type="Pfam" id="PF12729">
    <property type="entry name" value="4HB_MCP_1"/>
    <property type="match status" value="1"/>
</dbReference>
<dbReference type="EMBL" id="JACYTO010000001">
    <property type="protein sequence ID" value="MBD8502510.1"/>
    <property type="molecule type" value="Genomic_DNA"/>
</dbReference>
<evidence type="ECO:0000313" key="9">
    <source>
        <dbReference type="Proteomes" id="UP000603602"/>
    </source>
</evidence>
<dbReference type="Pfam" id="PF00015">
    <property type="entry name" value="MCPsignal"/>
    <property type="match status" value="1"/>
</dbReference>
<dbReference type="PROSITE" id="PS50885">
    <property type="entry name" value="HAMP"/>
    <property type="match status" value="1"/>
</dbReference>
<reference evidence="9" key="1">
    <citation type="submission" date="2023-07" db="EMBL/GenBank/DDBJ databases">
        <title>Thauera sp. CAU 1555 isolated from sand of Yaerae Beach.</title>
        <authorList>
            <person name="Kim W."/>
        </authorList>
    </citation>
    <scope>NUCLEOTIDE SEQUENCE [LARGE SCALE GENOMIC DNA]</scope>
    <source>
        <strain evidence="9">CAU 1555</strain>
    </source>
</reference>
<dbReference type="Proteomes" id="UP000603602">
    <property type="component" value="Unassembled WGS sequence"/>
</dbReference>
<sequence length="542" mass="57373">MTLFDNLGMRAKLFCFSTLSGGILLLAIAFTLWQVRAIDAETRFMAEESLPGVEAAAAMSQLRLRYRVRSLEYLLPDPPENAARIEKSLDKLNEELGQAIAHYRSLARTQQEIAMLDAVVARAKGYHEAVSQARERVRAGDPDGAQALRRTVWVEQANALRDAIDALVDLNAEEARAAAERADQYAEVTMRWGLVAAALAAVLTIVLTLAFAASVSRRLESAVGGLRAIADGNLQVSLPPASKDEIGALVRAMGEMQRALRETISRTSECATQVAGAARELKDGAVQVGTSTQVQSGAASAIAASVEELTVSIAHVSDRTADASRLAGESGRQARNGRQTVDKLVGEMGRAGEVVGAAAQKVAALETQSRDIAQIVGVIRDIAEQTNLLALNAAIEAARAGDTGRGFAVVADEVRKLSERTATATGEIATVVQQVQSSTQEAVAGIEQGVQVVEHSSGEAREAGAIIGHLQEISQQVAEIVEELDNAVREQSSASSEVARRIEEIAQQAEETNAASEHTASAAGELDAVAGQMLQAVGRFRV</sequence>
<proteinExistence type="inferred from homology"/>
<protein>
    <submittedName>
        <fullName evidence="8">Methyl-accepting chemotaxis protein</fullName>
    </submittedName>
</protein>
<keyword evidence="5" id="KW-0812">Transmembrane</keyword>
<feature type="transmembrane region" description="Helical" evidence="5">
    <location>
        <begin position="192"/>
        <end position="212"/>
    </location>
</feature>
<keyword evidence="5" id="KW-1133">Transmembrane helix</keyword>
<feature type="coiled-coil region" evidence="4">
    <location>
        <begin position="82"/>
        <end position="109"/>
    </location>
</feature>
<evidence type="ECO:0000313" key="8">
    <source>
        <dbReference type="EMBL" id="MBD8502510.1"/>
    </source>
</evidence>
<keyword evidence="1 3" id="KW-0807">Transducer</keyword>
<dbReference type="PANTHER" id="PTHR32089:SF112">
    <property type="entry name" value="LYSOZYME-LIKE PROTEIN-RELATED"/>
    <property type="match status" value="1"/>
</dbReference>
<feature type="coiled-coil region" evidence="4">
    <location>
        <begin position="470"/>
        <end position="519"/>
    </location>
</feature>